<dbReference type="SUPFAM" id="SSF52833">
    <property type="entry name" value="Thioredoxin-like"/>
    <property type="match status" value="1"/>
</dbReference>
<evidence type="ECO:0000313" key="2">
    <source>
        <dbReference type="EMBL" id="AMX00950.1"/>
    </source>
</evidence>
<dbReference type="CDD" id="cd02976">
    <property type="entry name" value="NrdH"/>
    <property type="match status" value="1"/>
</dbReference>
<feature type="domain" description="Glutaredoxin" evidence="1">
    <location>
        <begin position="3"/>
        <end position="55"/>
    </location>
</feature>
<organism evidence="2 3">
    <name type="scientific">Rummeliibacillus stabekisii</name>
    <dbReference type="NCBI Taxonomy" id="241244"/>
    <lineage>
        <taxon>Bacteria</taxon>
        <taxon>Bacillati</taxon>
        <taxon>Bacillota</taxon>
        <taxon>Bacilli</taxon>
        <taxon>Bacillales</taxon>
        <taxon>Caryophanaceae</taxon>
        <taxon>Rummeliibacillus</taxon>
    </lineage>
</organism>
<gene>
    <name evidence="2" type="ORF">ATY39_17115</name>
</gene>
<dbReference type="InterPro" id="IPR002109">
    <property type="entry name" value="Glutaredoxin"/>
</dbReference>
<dbReference type="OrthoDB" id="9795531at2"/>
<dbReference type="AlphaFoldDB" id="A0A143HHL3"/>
<proteinExistence type="predicted"/>
<name>A0A143HHL3_9BACL</name>
<dbReference type="InterPro" id="IPR036249">
    <property type="entry name" value="Thioredoxin-like_sf"/>
</dbReference>
<sequence>MQITVYTQPNCIYCENLVSFLEEKKVNYKEINIHKSIEVYEEFSQLGGRATPYIIKKINNKIVSKIIGFNKKEIITELNIS</sequence>
<dbReference type="EMBL" id="CP014806">
    <property type="protein sequence ID" value="AMX00950.1"/>
    <property type="molecule type" value="Genomic_DNA"/>
</dbReference>
<evidence type="ECO:0000313" key="3">
    <source>
        <dbReference type="Proteomes" id="UP000076021"/>
    </source>
</evidence>
<dbReference type="Proteomes" id="UP000076021">
    <property type="component" value="Chromosome"/>
</dbReference>
<dbReference type="KEGG" id="rst:ATY39_17115"/>
<dbReference type="RefSeq" id="WP_066791793.1">
    <property type="nucleotide sequence ID" value="NZ_CP014806.1"/>
</dbReference>
<dbReference type="STRING" id="241244.ATY39_17115"/>
<keyword evidence="3" id="KW-1185">Reference proteome</keyword>
<dbReference type="Pfam" id="PF00462">
    <property type="entry name" value="Glutaredoxin"/>
    <property type="match status" value="1"/>
</dbReference>
<protein>
    <recommendedName>
        <fullName evidence="1">Glutaredoxin domain-containing protein</fullName>
    </recommendedName>
</protein>
<evidence type="ECO:0000259" key="1">
    <source>
        <dbReference type="Pfam" id="PF00462"/>
    </source>
</evidence>
<reference evidence="2 3" key="1">
    <citation type="journal article" date="2016" name="Genome Announc.">
        <title>Whole-Genome Sequence of Rummeliibacillus stabekisii Strain PP9 Isolated from Antarctic Soil.</title>
        <authorList>
            <person name="da Mota F.F."/>
            <person name="Vollu R.E."/>
            <person name="Jurelevicius D."/>
            <person name="Seldin L."/>
        </authorList>
    </citation>
    <scope>NUCLEOTIDE SEQUENCE [LARGE SCALE GENOMIC DNA]</scope>
    <source>
        <strain evidence="2 3">PP9</strain>
    </source>
</reference>
<dbReference type="Gene3D" id="3.40.30.10">
    <property type="entry name" value="Glutaredoxin"/>
    <property type="match status" value="1"/>
</dbReference>
<dbReference type="PROSITE" id="PS51354">
    <property type="entry name" value="GLUTAREDOXIN_2"/>
    <property type="match status" value="1"/>
</dbReference>
<accession>A0A143HHL3</accession>
<reference evidence="3" key="2">
    <citation type="submission" date="2016-03" db="EMBL/GenBank/DDBJ databases">
        <authorList>
            <person name="Ploux O."/>
        </authorList>
    </citation>
    <scope>NUCLEOTIDE SEQUENCE [LARGE SCALE GENOMIC DNA]</scope>
    <source>
        <strain evidence="3">PP9</strain>
    </source>
</reference>